<dbReference type="AlphaFoldDB" id="A0A8T1Y761"/>
<gene>
    <name evidence="1" type="ORF">ISN45_Aa07g029110</name>
    <name evidence="2" type="ORF">ISN45_Aa07g029130</name>
</gene>
<accession>A0A8T1Y761</accession>
<evidence type="ECO:0000313" key="2">
    <source>
        <dbReference type="EMBL" id="KAG7542976.1"/>
    </source>
</evidence>
<dbReference type="Proteomes" id="UP000694240">
    <property type="component" value="Chromosome 12"/>
</dbReference>
<dbReference type="EMBL" id="JAEFBK010000012">
    <property type="protein sequence ID" value="KAG7542975.1"/>
    <property type="molecule type" value="Genomic_DNA"/>
</dbReference>
<evidence type="ECO:0000313" key="1">
    <source>
        <dbReference type="EMBL" id="KAG7542975.1"/>
    </source>
</evidence>
<feature type="non-terminal residue" evidence="2">
    <location>
        <position position="50"/>
    </location>
</feature>
<keyword evidence="3" id="KW-1185">Reference proteome</keyword>
<name>A0A8T1Y761_9BRAS</name>
<reference evidence="2 3" key="1">
    <citation type="submission" date="2020-12" db="EMBL/GenBank/DDBJ databases">
        <title>Concerted genomic and epigenomic changes stabilize Arabidopsis allopolyploids.</title>
        <authorList>
            <person name="Chen Z."/>
        </authorList>
    </citation>
    <scope>NUCLEOTIDE SEQUENCE [LARGE SCALE GENOMIC DNA]</scope>
    <source>
        <strain evidence="2">Allo738</strain>
        <tissue evidence="2">Leaf</tissue>
    </source>
</reference>
<comment type="caution">
    <text evidence="2">The sequence shown here is derived from an EMBL/GenBank/DDBJ whole genome shotgun (WGS) entry which is preliminary data.</text>
</comment>
<proteinExistence type="predicted"/>
<evidence type="ECO:0000313" key="3">
    <source>
        <dbReference type="Proteomes" id="UP000694240"/>
    </source>
</evidence>
<organism evidence="2 3">
    <name type="scientific">Arabidopsis thaliana x Arabidopsis arenosa</name>
    <dbReference type="NCBI Taxonomy" id="1240361"/>
    <lineage>
        <taxon>Eukaryota</taxon>
        <taxon>Viridiplantae</taxon>
        <taxon>Streptophyta</taxon>
        <taxon>Embryophyta</taxon>
        <taxon>Tracheophyta</taxon>
        <taxon>Spermatophyta</taxon>
        <taxon>Magnoliopsida</taxon>
        <taxon>eudicotyledons</taxon>
        <taxon>Gunneridae</taxon>
        <taxon>Pentapetalae</taxon>
        <taxon>rosids</taxon>
        <taxon>malvids</taxon>
        <taxon>Brassicales</taxon>
        <taxon>Brassicaceae</taxon>
        <taxon>Camelineae</taxon>
        <taxon>Arabidopsis</taxon>
    </lineage>
</organism>
<protein>
    <submittedName>
        <fullName evidence="2">Uncharacterized protein</fullName>
    </submittedName>
</protein>
<dbReference type="EMBL" id="JAEFBK010000012">
    <property type="protein sequence ID" value="KAG7542976.1"/>
    <property type="molecule type" value="Genomic_DNA"/>
</dbReference>
<sequence length="50" mass="6024">MRCRWKVCHQKRLGGLMDLDDMKRCVVKPPMKRERVGRPRCRMCNKAGHR</sequence>